<gene>
    <name evidence="18" type="ORF">C0W41_13135</name>
</gene>
<comment type="similarity">
    <text evidence="2">Belongs to the BexD/CtrA/VexA family.</text>
</comment>
<keyword evidence="8" id="KW-0625">Polysaccharide transport</keyword>
<dbReference type="GO" id="GO:0006811">
    <property type="term" value="P:monoatomic ion transport"/>
    <property type="evidence" value="ECO:0007669"/>
    <property type="project" value="UniProtKB-KW"/>
</dbReference>
<dbReference type="PANTHER" id="PTHR33619:SF3">
    <property type="entry name" value="POLYSACCHARIDE EXPORT PROTEIN GFCE-RELATED"/>
    <property type="match status" value="1"/>
</dbReference>
<protein>
    <submittedName>
        <fullName evidence="18">Sugar transporter</fullName>
    </submittedName>
</protein>
<dbReference type="NCBIfam" id="NF011658">
    <property type="entry name" value="PRK15078.1"/>
    <property type="match status" value="1"/>
</dbReference>
<feature type="domain" description="SLBB" evidence="17">
    <location>
        <begin position="156"/>
        <end position="234"/>
    </location>
</feature>
<feature type="domain" description="Polysaccharide export protein N-terminal" evidence="15">
    <location>
        <begin position="67"/>
        <end position="150"/>
    </location>
</feature>
<dbReference type="GO" id="GO:0009279">
    <property type="term" value="C:cell outer membrane"/>
    <property type="evidence" value="ECO:0007669"/>
    <property type="project" value="UniProtKB-SubCell"/>
</dbReference>
<keyword evidence="7" id="KW-0732">Signal</keyword>
<organism evidence="18 19">
    <name type="scientific">Photobacterium angustum</name>
    <dbReference type="NCBI Taxonomy" id="661"/>
    <lineage>
        <taxon>Bacteria</taxon>
        <taxon>Pseudomonadati</taxon>
        <taxon>Pseudomonadota</taxon>
        <taxon>Gammaproteobacteria</taxon>
        <taxon>Vibrionales</taxon>
        <taxon>Vibrionaceae</taxon>
        <taxon>Photobacterium</taxon>
    </lineage>
</organism>
<dbReference type="GO" id="GO:0015288">
    <property type="term" value="F:porin activity"/>
    <property type="evidence" value="ECO:0007669"/>
    <property type="project" value="UniProtKB-KW"/>
</dbReference>
<evidence type="ECO:0000259" key="15">
    <source>
        <dbReference type="Pfam" id="PF02563"/>
    </source>
</evidence>
<keyword evidence="13" id="KW-0998">Cell outer membrane</keyword>
<keyword evidence="5 18" id="KW-0762">Sugar transport</keyword>
<evidence type="ECO:0000256" key="5">
    <source>
        <dbReference type="ARBA" id="ARBA00022597"/>
    </source>
</evidence>
<evidence type="ECO:0000256" key="8">
    <source>
        <dbReference type="ARBA" id="ARBA00023047"/>
    </source>
</evidence>
<evidence type="ECO:0000256" key="3">
    <source>
        <dbReference type="ARBA" id="ARBA00022448"/>
    </source>
</evidence>
<feature type="domain" description="Outer-membrane lipoprotein Wza C-terminal" evidence="16">
    <location>
        <begin position="338"/>
        <end position="360"/>
    </location>
</feature>
<keyword evidence="6" id="KW-0812">Transmembrane</keyword>
<dbReference type="InterPro" id="IPR003715">
    <property type="entry name" value="Poly_export_N"/>
</dbReference>
<sequence>MCLFFLSGCSMPGMHLNIKNKEIKNTNNESILSKVNIYYLDSSVINKVRKKEVKAKTNEQLQTDIKNYSYIVGPTDVLNITVWNHPELTIPQGPERTPEEAGTRVHADGRIFYPYVGFIHVAGHKLSYIQRVLTKKLARYIEMPQIEVSVAAYKSKQVYVTGSVKLPGEQAITDKALTLLLAINKARGFSADADWHDVTVTRNNNVIHLSAYDLIQNGDLTQNILLKNNDIIHIANNDNLKVFVMGEVNNPQTLQIDRSGMNLTEALSTVGGINEISADAEGVFVIRLNKENKENKENKVANIYQLNMKNAAAMIIANQFELKPQDIIYVTASPMGGWNRVMAQVLPTITNFTTLTQGVNYYTDLK</sequence>
<dbReference type="Gene3D" id="3.10.560.10">
    <property type="entry name" value="Outer membrane lipoprotein wza domain like"/>
    <property type="match status" value="2"/>
</dbReference>
<dbReference type="Pfam" id="PF18412">
    <property type="entry name" value="Wza_C"/>
    <property type="match status" value="1"/>
</dbReference>
<evidence type="ECO:0000256" key="12">
    <source>
        <dbReference type="ARBA" id="ARBA00023139"/>
    </source>
</evidence>
<evidence type="ECO:0000256" key="1">
    <source>
        <dbReference type="ARBA" id="ARBA00004571"/>
    </source>
</evidence>
<evidence type="ECO:0000256" key="9">
    <source>
        <dbReference type="ARBA" id="ARBA00023065"/>
    </source>
</evidence>
<name>A0A855SBD4_PHOAN</name>
<keyword evidence="14" id="KW-0449">Lipoprotein</keyword>
<evidence type="ECO:0000256" key="7">
    <source>
        <dbReference type="ARBA" id="ARBA00022729"/>
    </source>
</evidence>
<dbReference type="Gene3D" id="3.30.1950.10">
    <property type="entry name" value="wza like domain"/>
    <property type="match status" value="1"/>
</dbReference>
<dbReference type="Pfam" id="PF22461">
    <property type="entry name" value="SLBB_2"/>
    <property type="match status" value="2"/>
</dbReference>
<evidence type="ECO:0000256" key="13">
    <source>
        <dbReference type="ARBA" id="ARBA00023237"/>
    </source>
</evidence>
<evidence type="ECO:0000256" key="11">
    <source>
        <dbReference type="ARBA" id="ARBA00023136"/>
    </source>
</evidence>
<dbReference type="InterPro" id="IPR054765">
    <property type="entry name" value="SLBB_dom"/>
</dbReference>
<keyword evidence="3" id="KW-0813">Transport</keyword>
<keyword evidence="12" id="KW-0564">Palmitate</keyword>
<dbReference type="Gene3D" id="1.20.5.70">
    <property type="match status" value="1"/>
</dbReference>
<dbReference type="InterPro" id="IPR040716">
    <property type="entry name" value="Wza_C"/>
</dbReference>
<comment type="subcellular location">
    <subcellularLocation>
        <location evidence="1">Cell outer membrane</location>
        <topology evidence="1">Multi-pass membrane protein</topology>
    </subcellularLocation>
</comment>
<keyword evidence="10" id="KW-0626">Porin</keyword>
<evidence type="ECO:0000256" key="6">
    <source>
        <dbReference type="ARBA" id="ARBA00022692"/>
    </source>
</evidence>
<evidence type="ECO:0000256" key="14">
    <source>
        <dbReference type="ARBA" id="ARBA00023288"/>
    </source>
</evidence>
<evidence type="ECO:0000256" key="2">
    <source>
        <dbReference type="ARBA" id="ARBA00009450"/>
    </source>
</evidence>
<keyword evidence="9" id="KW-0406">Ion transport</keyword>
<keyword evidence="4" id="KW-1134">Transmembrane beta strand</keyword>
<keyword evidence="11" id="KW-0472">Membrane</keyword>
<dbReference type="GO" id="GO:0015159">
    <property type="term" value="F:polysaccharide transmembrane transporter activity"/>
    <property type="evidence" value="ECO:0007669"/>
    <property type="project" value="InterPro"/>
</dbReference>
<dbReference type="Pfam" id="PF02563">
    <property type="entry name" value="Poly_export"/>
    <property type="match status" value="1"/>
</dbReference>
<dbReference type="AlphaFoldDB" id="A0A855SBD4"/>
<evidence type="ECO:0000259" key="16">
    <source>
        <dbReference type="Pfam" id="PF18412"/>
    </source>
</evidence>
<accession>A0A855SBD4</accession>
<evidence type="ECO:0000256" key="4">
    <source>
        <dbReference type="ARBA" id="ARBA00022452"/>
    </source>
</evidence>
<evidence type="ECO:0000259" key="17">
    <source>
        <dbReference type="Pfam" id="PF22461"/>
    </source>
</evidence>
<dbReference type="GO" id="GO:0046930">
    <property type="term" value="C:pore complex"/>
    <property type="evidence" value="ECO:0007669"/>
    <property type="project" value="UniProtKB-KW"/>
</dbReference>
<evidence type="ECO:0000313" key="18">
    <source>
        <dbReference type="EMBL" id="PSX07011.1"/>
    </source>
</evidence>
<evidence type="ECO:0000313" key="19">
    <source>
        <dbReference type="Proteomes" id="UP000241440"/>
    </source>
</evidence>
<dbReference type="PANTHER" id="PTHR33619">
    <property type="entry name" value="POLYSACCHARIDE EXPORT PROTEIN GFCE-RELATED"/>
    <property type="match status" value="1"/>
</dbReference>
<dbReference type="EMBL" id="PYOY01000006">
    <property type="protein sequence ID" value="PSX07011.1"/>
    <property type="molecule type" value="Genomic_DNA"/>
</dbReference>
<feature type="domain" description="SLBB" evidence="17">
    <location>
        <begin position="241"/>
        <end position="330"/>
    </location>
</feature>
<comment type="caution">
    <text evidence="18">The sequence shown here is derived from an EMBL/GenBank/DDBJ whole genome shotgun (WGS) entry which is preliminary data.</text>
</comment>
<reference evidence="18 19" key="1">
    <citation type="submission" date="2018-01" db="EMBL/GenBank/DDBJ databases">
        <title>Whole genome sequencing of Histamine producing bacteria.</title>
        <authorList>
            <person name="Butler K."/>
        </authorList>
    </citation>
    <scope>NUCLEOTIDE SEQUENCE [LARGE SCALE GENOMIC DNA]</scope>
    <source>
        <strain evidence="18 19">A2-1</strain>
    </source>
</reference>
<dbReference type="Proteomes" id="UP000241440">
    <property type="component" value="Unassembled WGS sequence"/>
</dbReference>
<dbReference type="InterPro" id="IPR049712">
    <property type="entry name" value="Poly_export"/>
</dbReference>
<proteinExistence type="inferred from homology"/>
<evidence type="ECO:0000256" key="10">
    <source>
        <dbReference type="ARBA" id="ARBA00023114"/>
    </source>
</evidence>